<evidence type="ECO:0000313" key="1">
    <source>
        <dbReference type="EMBL" id="EMS47251.1"/>
    </source>
</evidence>
<name>M7YK62_TRIUA</name>
<accession>M7YK62</accession>
<dbReference type="AlphaFoldDB" id="M7YK62"/>
<organism evidence="1">
    <name type="scientific">Triticum urartu</name>
    <name type="common">Red wild einkorn</name>
    <name type="synonym">Crithodium urartu</name>
    <dbReference type="NCBI Taxonomy" id="4572"/>
    <lineage>
        <taxon>Eukaryota</taxon>
        <taxon>Viridiplantae</taxon>
        <taxon>Streptophyta</taxon>
        <taxon>Embryophyta</taxon>
        <taxon>Tracheophyta</taxon>
        <taxon>Spermatophyta</taxon>
        <taxon>Magnoliopsida</taxon>
        <taxon>Liliopsida</taxon>
        <taxon>Poales</taxon>
        <taxon>Poaceae</taxon>
        <taxon>BOP clade</taxon>
        <taxon>Pooideae</taxon>
        <taxon>Triticodae</taxon>
        <taxon>Triticeae</taxon>
        <taxon>Triticinae</taxon>
        <taxon>Triticum</taxon>
    </lineage>
</organism>
<reference evidence="1" key="1">
    <citation type="journal article" date="2013" name="Nature">
        <title>Draft genome of the wheat A-genome progenitor Triticum urartu.</title>
        <authorList>
            <person name="Ling H.Q."/>
            <person name="Zhao S."/>
            <person name="Liu D."/>
            <person name="Wang J."/>
            <person name="Sun H."/>
            <person name="Zhang C."/>
            <person name="Fan H."/>
            <person name="Li D."/>
            <person name="Dong L."/>
            <person name="Tao Y."/>
            <person name="Gao C."/>
            <person name="Wu H."/>
            <person name="Li Y."/>
            <person name="Cui Y."/>
            <person name="Guo X."/>
            <person name="Zheng S."/>
            <person name="Wang B."/>
            <person name="Yu K."/>
            <person name="Liang Q."/>
            <person name="Yang W."/>
            <person name="Lou X."/>
            <person name="Chen J."/>
            <person name="Feng M."/>
            <person name="Jian J."/>
            <person name="Zhang X."/>
            <person name="Luo G."/>
            <person name="Jiang Y."/>
            <person name="Liu J."/>
            <person name="Wang Z."/>
            <person name="Sha Y."/>
            <person name="Zhang B."/>
            <person name="Wu H."/>
            <person name="Tang D."/>
            <person name="Shen Q."/>
            <person name="Xue P."/>
            <person name="Zou S."/>
            <person name="Wang X."/>
            <person name="Liu X."/>
            <person name="Wang F."/>
            <person name="Yang Y."/>
            <person name="An X."/>
            <person name="Dong Z."/>
            <person name="Zhang K."/>
            <person name="Zhang X."/>
            <person name="Luo M.C."/>
            <person name="Dvorak J."/>
            <person name="Tong Y."/>
            <person name="Wang J."/>
            <person name="Yang H."/>
            <person name="Li Z."/>
            <person name="Wang D."/>
            <person name="Zhang A."/>
            <person name="Wang J."/>
        </authorList>
    </citation>
    <scope>NUCLEOTIDE SEQUENCE</scope>
</reference>
<dbReference type="EMBL" id="KD263721">
    <property type="protein sequence ID" value="EMS47251.1"/>
    <property type="molecule type" value="Genomic_DNA"/>
</dbReference>
<protein>
    <submittedName>
        <fullName evidence="1">Uncharacterized protein</fullName>
    </submittedName>
</protein>
<gene>
    <name evidence="1" type="ORF">TRIUR3_28038</name>
</gene>
<proteinExistence type="predicted"/>
<sequence>MATAGVVRPQLLSAGAASTPTATPPPPPPPPHHLLSSYPVSCDADIGKYAAGAVHWSSPQRLSCPLLRFSRPAAHHVSLLPLAHLLRGPRRQPWMPYFFLHMYITCLKKKMTSTSPWLGEQKEGQSNSVANFTNNIVYKEVLNVQSKKRG</sequence>